<feature type="domain" description="PIN" evidence="1">
    <location>
        <begin position="4"/>
        <end position="117"/>
    </location>
</feature>
<name>A0AB33BJM2_MICA7</name>
<evidence type="ECO:0000259" key="1">
    <source>
        <dbReference type="SMART" id="SM00670"/>
    </source>
</evidence>
<organism evidence="2 3">
    <name type="scientific">Microcystis aeruginosa PCC 7806SL</name>
    <dbReference type="NCBI Taxonomy" id="1903187"/>
    <lineage>
        <taxon>Bacteria</taxon>
        <taxon>Bacillati</taxon>
        <taxon>Cyanobacteriota</taxon>
        <taxon>Cyanophyceae</taxon>
        <taxon>Oscillatoriophycideae</taxon>
        <taxon>Chroococcales</taxon>
        <taxon>Microcystaceae</taxon>
        <taxon>Microcystis</taxon>
    </lineage>
</organism>
<dbReference type="Gene3D" id="3.40.50.1010">
    <property type="entry name" value="5'-nuclease"/>
    <property type="match status" value="1"/>
</dbReference>
<proteinExistence type="predicted"/>
<dbReference type="PANTHER" id="PTHR34610">
    <property type="entry name" value="SSL7007 PROTEIN"/>
    <property type="match status" value="1"/>
</dbReference>
<dbReference type="SUPFAM" id="SSF88723">
    <property type="entry name" value="PIN domain-like"/>
    <property type="match status" value="1"/>
</dbReference>
<dbReference type="PANTHER" id="PTHR34610:SF3">
    <property type="entry name" value="SSL7007 PROTEIN"/>
    <property type="match status" value="1"/>
</dbReference>
<dbReference type="Proteomes" id="UP000192439">
    <property type="component" value="Chromosome"/>
</dbReference>
<protein>
    <recommendedName>
        <fullName evidence="1">PIN domain-containing protein</fullName>
    </recommendedName>
</protein>
<dbReference type="InterPro" id="IPR002850">
    <property type="entry name" value="PIN_toxin-like"/>
</dbReference>
<accession>A0AB33BJM2</accession>
<dbReference type="InterPro" id="IPR002716">
    <property type="entry name" value="PIN_dom"/>
</dbReference>
<keyword evidence="3" id="KW-1185">Reference proteome</keyword>
<dbReference type="AlphaFoldDB" id="A0AB33BJM2"/>
<dbReference type="Pfam" id="PF13470">
    <property type="entry name" value="PIN_3"/>
    <property type="match status" value="1"/>
</dbReference>
<gene>
    <name evidence="2" type="ORF">BH695_0427</name>
</gene>
<sequence length="144" mass="16535">MNPNRVVIDTNIFISALLNPLGTPKKVINIAVSQFTILQSEATYQELATRISKNKFDKYLEKDDRLDFLSSLKNRSLFVDILHKTRVCSDLDDNKFLELAVSGMAQYIITGDKELLILNTYQGIPINYYSSRVFSFFLVSLRIF</sequence>
<dbReference type="EMBL" id="CP020771">
    <property type="protein sequence ID" value="ARI79708.1"/>
    <property type="molecule type" value="Genomic_DNA"/>
</dbReference>
<evidence type="ECO:0000313" key="3">
    <source>
        <dbReference type="Proteomes" id="UP000192439"/>
    </source>
</evidence>
<evidence type="ECO:0000313" key="2">
    <source>
        <dbReference type="EMBL" id="ARI79708.1"/>
    </source>
</evidence>
<dbReference type="SMART" id="SM00670">
    <property type="entry name" value="PINc"/>
    <property type="match status" value="1"/>
</dbReference>
<reference evidence="2 3" key="1">
    <citation type="journal article" date="2018" name="Harmful Algae">
        <title>The highly heterogeneous methylated genomes and diverse restriction-modification systems of bloom-forming Microcystis.</title>
        <authorList>
            <person name="Zhao L."/>
            <person name="Song Y."/>
            <person name="Li L."/>
            <person name="Gan N."/>
            <person name="Brand J.J."/>
            <person name="Song L."/>
        </authorList>
    </citation>
    <scope>NUCLEOTIDE SEQUENCE [LARGE SCALE GENOMIC DNA]</scope>
    <source>
        <strain evidence="2 3">PCC 7806SL</strain>
    </source>
</reference>
<dbReference type="InterPro" id="IPR029060">
    <property type="entry name" value="PIN-like_dom_sf"/>
</dbReference>
<dbReference type="NCBIfam" id="TIGR00305">
    <property type="entry name" value="putative toxin-antitoxin system toxin component, PIN family"/>
    <property type="match status" value="1"/>
</dbReference>